<gene>
    <name evidence="3" type="ORF">GJW-30_1_02953</name>
</gene>
<dbReference type="KEGG" id="vgo:GJW-30_1_02953"/>
<dbReference type="SMART" id="SM00528">
    <property type="entry name" value="HNS"/>
    <property type="match status" value="1"/>
</dbReference>
<keyword evidence="4" id="KW-1185">Reference proteome</keyword>
<accession>A0A0S3PWX7</accession>
<dbReference type="OrthoDB" id="5297879at2"/>
<dbReference type="Proteomes" id="UP000236884">
    <property type="component" value="Chromosome"/>
</dbReference>
<dbReference type="SUPFAM" id="SSF81273">
    <property type="entry name" value="H-NS histone-like proteins"/>
    <property type="match status" value="1"/>
</dbReference>
<dbReference type="Pfam" id="PF00816">
    <property type="entry name" value="Histone_HNS"/>
    <property type="match status" value="1"/>
</dbReference>
<name>A0A0S3PWX7_9BRAD</name>
<reference evidence="3 4" key="1">
    <citation type="submission" date="2015-08" db="EMBL/GenBank/DDBJ databases">
        <title>Investigation of the bacterial diversity of lava forest soil.</title>
        <authorList>
            <person name="Lee J.S."/>
        </authorList>
    </citation>
    <scope>NUCLEOTIDE SEQUENCE [LARGE SCALE GENOMIC DNA]</scope>
    <source>
        <strain evidence="3 4">GJW-30</strain>
    </source>
</reference>
<dbReference type="InterPro" id="IPR037150">
    <property type="entry name" value="H-NS_C_dom_sf"/>
</dbReference>
<evidence type="ECO:0000256" key="1">
    <source>
        <dbReference type="SAM" id="MobiDB-lite"/>
    </source>
</evidence>
<evidence type="ECO:0000259" key="2">
    <source>
        <dbReference type="SMART" id="SM00528"/>
    </source>
</evidence>
<dbReference type="InterPro" id="IPR027444">
    <property type="entry name" value="H-NS_C_dom"/>
</dbReference>
<dbReference type="AlphaFoldDB" id="A0A0S3PWX7"/>
<feature type="domain" description="DNA-binding protein H-NS-like C-terminal" evidence="2">
    <location>
        <begin position="56"/>
        <end position="99"/>
    </location>
</feature>
<sequence>MNEQKLAAMSVEDLIALRGSIDQVLKQRLSQAKRELQDKLATLERYMGPDAPRRGVAKGTKVAPKYRGPDGETWAGRGARPKWLVAAMKGGAKMDDFLIKKPGRKKVA</sequence>
<dbReference type="RefSeq" id="WP_096356595.1">
    <property type="nucleotide sequence ID" value="NZ_AP014946.1"/>
</dbReference>
<dbReference type="Gene3D" id="4.10.430.10">
    <property type="entry name" value="Histone-like protein H-NS, C-terminal domain"/>
    <property type="match status" value="1"/>
</dbReference>
<dbReference type="EMBL" id="AP014946">
    <property type="protein sequence ID" value="BAT60414.1"/>
    <property type="molecule type" value="Genomic_DNA"/>
</dbReference>
<dbReference type="GO" id="GO:0003677">
    <property type="term" value="F:DNA binding"/>
    <property type="evidence" value="ECO:0007669"/>
    <property type="project" value="InterPro"/>
</dbReference>
<feature type="region of interest" description="Disordered" evidence="1">
    <location>
        <begin position="47"/>
        <end position="74"/>
    </location>
</feature>
<evidence type="ECO:0000313" key="4">
    <source>
        <dbReference type="Proteomes" id="UP000236884"/>
    </source>
</evidence>
<proteinExistence type="predicted"/>
<organism evidence="3 4">
    <name type="scientific">Variibacter gotjawalensis</name>
    <dbReference type="NCBI Taxonomy" id="1333996"/>
    <lineage>
        <taxon>Bacteria</taxon>
        <taxon>Pseudomonadati</taxon>
        <taxon>Pseudomonadota</taxon>
        <taxon>Alphaproteobacteria</taxon>
        <taxon>Hyphomicrobiales</taxon>
        <taxon>Nitrobacteraceae</taxon>
        <taxon>Variibacter</taxon>
    </lineage>
</organism>
<evidence type="ECO:0000313" key="3">
    <source>
        <dbReference type="EMBL" id="BAT60414.1"/>
    </source>
</evidence>
<protein>
    <submittedName>
        <fullName evidence="3">H-NS histone family protein</fullName>
    </submittedName>
</protein>